<comment type="caution">
    <text evidence="2">The sequence shown here is derived from an EMBL/GenBank/DDBJ whole genome shotgun (WGS) entry which is preliminary data.</text>
</comment>
<proteinExistence type="predicted"/>
<gene>
    <name evidence="2" type="ORF">LCGC14_2171180</name>
</gene>
<keyword evidence="1" id="KW-0812">Transmembrane</keyword>
<accession>A0A0F9GL15</accession>
<evidence type="ECO:0000256" key="1">
    <source>
        <dbReference type="SAM" id="Phobius"/>
    </source>
</evidence>
<evidence type="ECO:0000313" key="2">
    <source>
        <dbReference type="EMBL" id="KKL63827.1"/>
    </source>
</evidence>
<reference evidence="2" key="1">
    <citation type="journal article" date="2015" name="Nature">
        <title>Complex archaea that bridge the gap between prokaryotes and eukaryotes.</title>
        <authorList>
            <person name="Spang A."/>
            <person name="Saw J.H."/>
            <person name="Jorgensen S.L."/>
            <person name="Zaremba-Niedzwiedzka K."/>
            <person name="Martijn J."/>
            <person name="Lind A.E."/>
            <person name="van Eijk R."/>
            <person name="Schleper C."/>
            <person name="Guy L."/>
            <person name="Ettema T.J."/>
        </authorList>
    </citation>
    <scope>NUCLEOTIDE SEQUENCE</scope>
</reference>
<dbReference type="EMBL" id="LAZR01028035">
    <property type="protein sequence ID" value="KKL63827.1"/>
    <property type="molecule type" value="Genomic_DNA"/>
</dbReference>
<organism evidence="2">
    <name type="scientific">marine sediment metagenome</name>
    <dbReference type="NCBI Taxonomy" id="412755"/>
    <lineage>
        <taxon>unclassified sequences</taxon>
        <taxon>metagenomes</taxon>
        <taxon>ecological metagenomes</taxon>
    </lineage>
</organism>
<protein>
    <submittedName>
        <fullName evidence="2">Uncharacterized protein</fullName>
    </submittedName>
</protein>
<sequence>MGNAIYSRLIGICVVLSLGALLVALRTPATGYEISKY</sequence>
<feature type="non-terminal residue" evidence="2">
    <location>
        <position position="37"/>
    </location>
</feature>
<name>A0A0F9GL15_9ZZZZ</name>
<dbReference type="AlphaFoldDB" id="A0A0F9GL15"/>
<keyword evidence="1" id="KW-1133">Transmembrane helix</keyword>
<feature type="transmembrane region" description="Helical" evidence="1">
    <location>
        <begin position="6"/>
        <end position="25"/>
    </location>
</feature>
<keyword evidence="1" id="KW-0472">Membrane</keyword>